<dbReference type="SMART" id="SM00829">
    <property type="entry name" value="PKS_ER"/>
    <property type="match status" value="1"/>
</dbReference>
<dbReference type="Pfam" id="PF08240">
    <property type="entry name" value="ADH_N"/>
    <property type="match status" value="1"/>
</dbReference>
<proteinExistence type="predicted"/>
<dbReference type="Gene3D" id="3.90.180.10">
    <property type="entry name" value="Medium-chain alcohol dehydrogenases, catalytic domain"/>
    <property type="match status" value="1"/>
</dbReference>
<keyword evidence="2" id="KW-0560">Oxidoreductase</keyword>
<dbReference type="InterPro" id="IPR013149">
    <property type="entry name" value="ADH-like_C"/>
</dbReference>
<organism evidence="4 5">
    <name type="scientific">Nguyenibacter vanlangensis</name>
    <dbReference type="NCBI Taxonomy" id="1216886"/>
    <lineage>
        <taxon>Bacteria</taxon>
        <taxon>Pseudomonadati</taxon>
        <taxon>Pseudomonadota</taxon>
        <taxon>Alphaproteobacteria</taxon>
        <taxon>Acetobacterales</taxon>
        <taxon>Acetobacteraceae</taxon>
        <taxon>Nguyenibacter</taxon>
    </lineage>
</organism>
<dbReference type="SUPFAM" id="SSF51735">
    <property type="entry name" value="NAD(P)-binding Rossmann-fold domains"/>
    <property type="match status" value="1"/>
</dbReference>
<evidence type="ECO:0000256" key="1">
    <source>
        <dbReference type="ARBA" id="ARBA00022857"/>
    </source>
</evidence>
<gene>
    <name evidence="4" type="ORF">AAC691_08415</name>
</gene>
<dbReference type="EMBL" id="CP152276">
    <property type="protein sequence ID" value="XAE44436.1"/>
    <property type="molecule type" value="Genomic_DNA"/>
</dbReference>
<dbReference type="InterPro" id="IPR036291">
    <property type="entry name" value="NAD(P)-bd_dom_sf"/>
</dbReference>
<dbReference type="PANTHER" id="PTHR48106">
    <property type="entry name" value="QUINONE OXIDOREDUCTASE PIG3-RELATED"/>
    <property type="match status" value="1"/>
</dbReference>
<sequence>MKVEHLPIPIPGEGEIRLRVEAAAVNRSDILYRQGKSPTQPTFPSKIGYEAAGIVEAVGPGVDRHLIGQRGSTIPNFPPDRYGVSGELATVPAVSFAAYPEGLTAVEAASIWMQYLTAYGAIVSCAKVARDDFVLITAASSSVGLAAIDIVNAEGATSIAVTRSAAKRETLLALGAHHVIVSEEEDVVDRVMAITGGKGAGIVMDMVLGTGIETLMQATARKGLYLACGVLAEEATPYPIFEALKKALSLRAYSVSELYLDPPALDEAKRYIFDHLEDSTFKPKIGKIFKLDQIAEAHRYMESNDHVGKIVMTI</sequence>
<reference evidence="4 5" key="1">
    <citation type="submission" date="2024-04" db="EMBL/GenBank/DDBJ databases">
        <title>Complete genome sequence of Nguyenibacter vanlangesis HBCM-1154, a strain capable of nitrogen fixation, IAA production, and phosphorus solubilization isolated from sugarcane soil.</title>
        <authorList>
            <person name="MY HANH P."/>
        </authorList>
    </citation>
    <scope>NUCLEOTIDE SEQUENCE [LARGE SCALE GENOMIC DNA]</scope>
    <source>
        <strain evidence="4 5">HBCM 1154</strain>
    </source>
</reference>
<dbReference type="RefSeq" id="WP_342629692.1">
    <property type="nucleotide sequence ID" value="NZ_CP152276.1"/>
</dbReference>
<evidence type="ECO:0000313" key="4">
    <source>
        <dbReference type="EMBL" id="XAE44436.1"/>
    </source>
</evidence>
<dbReference type="InterPro" id="IPR011032">
    <property type="entry name" value="GroES-like_sf"/>
</dbReference>
<dbReference type="InterPro" id="IPR013154">
    <property type="entry name" value="ADH-like_N"/>
</dbReference>
<feature type="domain" description="Enoyl reductase (ER)" evidence="3">
    <location>
        <begin position="1"/>
        <end position="312"/>
    </location>
</feature>
<evidence type="ECO:0000259" key="3">
    <source>
        <dbReference type="SMART" id="SM00829"/>
    </source>
</evidence>
<dbReference type="Pfam" id="PF00107">
    <property type="entry name" value="ADH_zinc_N"/>
    <property type="match status" value="1"/>
</dbReference>
<keyword evidence="1" id="KW-0521">NADP</keyword>
<dbReference type="PANTHER" id="PTHR48106:SF5">
    <property type="entry name" value="ZINC-CONTAINING ALCOHOL DEHYDROGENASE"/>
    <property type="match status" value="1"/>
</dbReference>
<evidence type="ECO:0000256" key="2">
    <source>
        <dbReference type="ARBA" id="ARBA00023002"/>
    </source>
</evidence>
<dbReference type="SUPFAM" id="SSF50129">
    <property type="entry name" value="GroES-like"/>
    <property type="match status" value="1"/>
</dbReference>
<dbReference type="Proteomes" id="UP001449795">
    <property type="component" value="Chromosome"/>
</dbReference>
<evidence type="ECO:0000313" key="5">
    <source>
        <dbReference type="Proteomes" id="UP001449795"/>
    </source>
</evidence>
<dbReference type="InterPro" id="IPR020843">
    <property type="entry name" value="ER"/>
</dbReference>
<name>A0ABZ3D9E1_9PROT</name>
<dbReference type="Gene3D" id="3.40.50.720">
    <property type="entry name" value="NAD(P)-binding Rossmann-like Domain"/>
    <property type="match status" value="1"/>
</dbReference>
<dbReference type="CDD" id="cd08268">
    <property type="entry name" value="MDR2"/>
    <property type="match status" value="1"/>
</dbReference>
<keyword evidence="5" id="KW-1185">Reference proteome</keyword>
<protein>
    <submittedName>
        <fullName evidence="4">Zinc-dependent alcohol dehydrogenase family protein</fullName>
    </submittedName>
</protein>
<accession>A0ABZ3D9E1</accession>